<evidence type="ECO:0000256" key="2">
    <source>
        <dbReference type="ARBA" id="ARBA00013729"/>
    </source>
</evidence>
<evidence type="ECO:0000313" key="12">
    <source>
        <dbReference type="EMBL" id="MFC4769185.1"/>
    </source>
</evidence>
<dbReference type="Pfam" id="PF03449">
    <property type="entry name" value="GreA_GreB_N"/>
    <property type="match status" value="1"/>
</dbReference>
<evidence type="ECO:0000256" key="7">
    <source>
        <dbReference type="ARBA" id="ARBA00030776"/>
    </source>
</evidence>
<protein>
    <recommendedName>
        <fullName evidence="2 8">Transcription elongation factor GreA</fullName>
    </recommendedName>
    <alternativeName>
        <fullName evidence="7 8">Transcript cleavage factor GreA</fullName>
    </alternativeName>
</protein>
<dbReference type="Gene3D" id="1.10.287.180">
    <property type="entry name" value="Transcription elongation factor, GreA/GreB, N-terminal domain"/>
    <property type="match status" value="1"/>
</dbReference>
<dbReference type="PROSITE" id="PS00829">
    <property type="entry name" value="GREAB_1"/>
    <property type="match status" value="1"/>
</dbReference>
<name>A0ABV9Q555_9BACL</name>
<evidence type="ECO:0000256" key="8">
    <source>
        <dbReference type="HAMAP-Rule" id="MF_00105"/>
    </source>
</evidence>
<organism evidence="12 13">
    <name type="scientific">Effusibacillus consociatus</name>
    <dbReference type="NCBI Taxonomy" id="1117041"/>
    <lineage>
        <taxon>Bacteria</taxon>
        <taxon>Bacillati</taxon>
        <taxon>Bacillota</taxon>
        <taxon>Bacilli</taxon>
        <taxon>Bacillales</taxon>
        <taxon>Alicyclobacillaceae</taxon>
        <taxon>Effusibacillus</taxon>
    </lineage>
</organism>
<gene>
    <name evidence="8 12" type="primary">greA</name>
    <name evidence="12" type="ORF">ACFO8Q_17790</name>
</gene>
<dbReference type="PANTHER" id="PTHR30437:SF4">
    <property type="entry name" value="TRANSCRIPTION ELONGATION FACTOR GREA"/>
    <property type="match status" value="1"/>
</dbReference>
<evidence type="ECO:0000256" key="1">
    <source>
        <dbReference type="ARBA" id="ARBA00008213"/>
    </source>
</evidence>
<dbReference type="GO" id="GO:0003746">
    <property type="term" value="F:translation elongation factor activity"/>
    <property type="evidence" value="ECO:0007669"/>
    <property type="project" value="UniProtKB-KW"/>
</dbReference>
<evidence type="ECO:0000256" key="3">
    <source>
        <dbReference type="ARBA" id="ARBA00023015"/>
    </source>
</evidence>
<feature type="domain" description="Transcription elongation factor GreA/GreB N-terminal" evidence="11">
    <location>
        <begin position="18"/>
        <end position="86"/>
    </location>
</feature>
<keyword evidence="12" id="KW-0648">Protein biosynthesis</keyword>
<sequence length="168" mass="18575">MGVIEIGGTCVVSDNKFYVTQEGLRKLEEELEYLKTTKRAEVKERLKIARSYGDLSENSEYEAAKDEQGMVESRILLLENQLRNAVLIREEDKVKDVVSVGSTVTIREVPNGDEEVYTIVGPAESDPLEGRISNESPIGKALLGKQKGDTVTVPAPSGEMTFEILKVE</sequence>
<dbReference type="InterPro" id="IPR006359">
    <property type="entry name" value="Tscrpt_elong_fac_GreA"/>
</dbReference>
<proteinExistence type="inferred from homology"/>
<keyword evidence="13" id="KW-1185">Reference proteome</keyword>
<comment type="caution">
    <text evidence="12">The sequence shown here is derived from an EMBL/GenBank/DDBJ whole genome shotgun (WGS) entry which is preliminary data.</text>
</comment>
<dbReference type="InterPro" id="IPR036953">
    <property type="entry name" value="GreA/GreB_C_sf"/>
</dbReference>
<comment type="similarity">
    <text evidence="1 8 9">Belongs to the GreA/GreB family.</text>
</comment>
<evidence type="ECO:0000259" key="11">
    <source>
        <dbReference type="Pfam" id="PF03449"/>
    </source>
</evidence>
<keyword evidence="4 8" id="KW-0238">DNA-binding</keyword>
<dbReference type="Proteomes" id="UP001596002">
    <property type="component" value="Unassembled WGS sequence"/>
</dbReference>
<dbReference type="PIRSF" id="PIRSF006092">
    <property type="entry name" value="GreA_GreB"/>
    <property type="match status" value="1"/>
</dbReference>
<keyword evidence="5 8" id="KW-0804">Transcription</keyword>
<comment type="function">
    <text evidence="6 8 9">Necessary for efficient RNA polymerase transcription elongation past template-encoded arresting sites. The arresting sites in DNA have the property of trapping a certain fraction of elongating RNA polymerases that pass through, resulting in locked ternary complexes. Cleavage of the nascent transcript by cleavage factors such as GreA or GreB allows the resumption of elongation from the new 3'terminus. GreA releases sequences of 2 to 3 nucleotides.</text>
</comment>
<dbReference type="InterPro" id="IPR001437">
    <property type="entry name" value="Tscrpt_elong_fac_GreA/B_C"/>
</dbReference>
<dbReference type="SUPFAM" id="SSF46557">
    <property type="entry name" value="GreA transcript cleavage protein, N-terminal domain"/>
    <property type="match status" value="1"/>
</dbReference>
<dbReference type="InterPro" id="IPR023459">
    <property type="entry name" value="Tscrpt_elong_fac_GreA/B_fam"/>
</dbReference>
<evidence type="ECO:0000256" key="4">
    <source>
        <dbReference type="ARBA" id="ARBA00023125"/>
    </source>
</evidence>
<feature type="domain" description="Transcription elongation factor GreA/GreB C-terminal" evidence="10">
    <location>
        <begin position="95"/>
        <end position="168"/>
    </location>
</feature>
<dbReference type="NCBIfam" id="NF001263">
    <property type="entry name" value="PRK00226.1-4"/>
    <property type="match status" value="1"/>
</dbReference>
<dbReference type="HAMAP" id="MF_00105">
    <property type="entry name" value="GreA_GreB"/>
    <property type="match status" value="1"/>
</dbReference>
<dbReference type="PANTHER" id="PTHR30437">
    <property type="entry name" value="TRANSCRIPTION ELONGATION FACTOR GREA"/>
    <property type="match status" value="1"/>
</dbReference>
<dbReference type="EMBL" id="JBHSHC010000119">
    <property type="protein sequence ID" value="MFC4769185.1"/>
    <property type="molecule type" value="Genomic_DNA"/>
</dbReference>
<dbReference type="InterPro" id="IPR022691">
    <property type="entry name" value="Tscrpt_elong_fac_GreA/B_N"/>
</dbReference>
<dbReference type="NCBIfam" id="TIGR01462">
    <property type="entry name" value="greA"/>
    <property type="match status" value="1"/>
</dbReference>
<evidence type="ECO:0000259" key="10">
    <source>
        <dbReference type="Pfam" id="PF01272"/>
    </source>
</evidence>
<dbReference type="PROSITE" id="PS00830">
    <property type="entry name" value="GREAB_2"/>
    <property type="match status" value="1"/>
</dbReference>
<dbReference type="Pfam" id="PF01272">
    <property type="entry name" value="GreA_GreB"/>
    <property type="match status" value="1"/>
</dbReference>
<dbReference type="InterPro" id="IPR018151">
    <property type="entry name" value="TF_GreA/GreB_CS"/>
</dbReference>
<dbReference type="Gene3D" id="3.10.50.30">
    <property type="entry name" value="Transcription elongation factor, GreA/GreB, C-terminal domain"/>
    <property type="match status" value="1"/>
</dbReference>
<reference evidence="13" key="1">
    <citation type="journal article" date="2019" name="Int. J. Syst. Evol. Microbiol.">
        <title>The Global Catalogue of Microorganisms (GCM) 10K type strain sequencing project: providing services to taxonomists for standard genome sequencing and annotation.</title>
        <authorList>
            <consortium name="The Broad Institute Genomics Platform"/>
            <consortium name="The Broad Institute Genome Sequencing Center for Infectious Disease"/>
            <person name="Wu L."/>
            <person name="Ma J."/>
        </authorList>
    </citation>
    <scope>NUCLEOTIDE SEQUENCE [LARGE SCALE GENOMIC DNA]</scope>
    <source>
        <strain evidence="13">WYCCWR 12678</strain>
    </source>
</reference>
<accession>A0ABV9Q555</accession>
<evidence type="ECO:0000256" key="6">
    <source>
        <dbReference type="ARBA" id="ARBA00024916"/>
    </source>
</evidence>
<dbReference type="InterPro" id="IPR036805">
    <property type="entry name" value="Tscrpt_elong_fac_GreA/B_N_sf"/>
</dbReference>
<evidence type="ECO:0000313" key="13">
    <source>
        <dbReference type="Proteomes" id="UP001596002"/>
    </source>
</evidence>
<keyword evidence="12" id="KW-0251">Elongation factor</keyword>
<keyword evidence="3 8" id="KW-0805">Transcription regulation</keyword>
<dbReference type="InterPro" id="IPR028624">
    <property type="entry name" value="Tscrpt_elong_fac_GreA/B"/>
</dbReference>
<evidence type="ECO:0000256" key="9">
    <source>
        <dbReference type="RuleBase" id="RU000556"/>
    </source>
</evidence>
<dbReference type="RefSeq" id="WP_380027413.1">
    <property type="nucleotide sequence ID" value="NZ_JBHSHC010000119.1"/>
</dbReference>
<evidence type="ECO:0000256" key="5">
    <source>
        <dbReference type="ARBA" id="ARBA00023163"/>
    </source>
</evidence>
<dbReference type="SUPFAM" id="SSF54534">
    <property type="entry name" value="FKBP-like"/>
    <property type="match status" value="1"/>
</dbReference>